<sequence>MKAYLQRPWFAAFLYAVFGLLWITTSDQILVWLISDVELLSRYQSYKGYFYVALTAVLAWFLLSQRQQFSRSLSESENKFAATFEHAAIGIAHVALDGKFIRANAILCRLLGYSEAQLKTLTFQQITHQDDLLKDEQALANLLARKIQQYTL</sequence>
<dbReference type="NCBIfam" id="TIGR00229">
    <property type="entry name" value="sensory_box"/>
    <property type="match status" value="1"/>
</dbReference>
<feature type="transmembrane region" description="Helical" evidence="1">
    <location>
        <begin position="46"/>
        <end position="63"/>
    </location>
</feature>
<proteinExistence type="predicted"/>
<dbReference type="InterPro" id="IPR000014">
    <property type="entry name" value="PAS"/>
</dbReference>
<name>A0A486XW66_9GAMM</name>
<evidence type="ECO:0000313" key="3">
    <source>
        <dbReference type="EMBL" id="VHO06013.1"/>
    </source>
</evidence>
<feature type="transmembrane region" description="Helical" evidence="1">
    <location>
        <begin position="12"/>
        <end position="34"/>
    </location>
</feature>
<gene>
    <name evidence="3" type="ORF">BAL341_3083</name>
</gene>
<accession>A0A486XW66</accession>
<reference evidence="3" key="1">
    <citation type="submission" date="2019-04" db="EMBL/GenBank/DDBJ databases">
        <authorList>
            <person name="Brambilla D."/>
        </authorList>
    </citation>
    <scope>NUCLEOTIDE SEQUENCE</scope>
    <source>
        <strain evidence="3">BAL1</strain>
    </source>
</reference>
<evidence type="ECO:0000259" key="2">
    <source>
        <dbReference type="PROSITE" id="PS50112"/>
    </source>
</evidence>
<dbReference type="SMART" id="SM00091">
    <property type="entry name" value="PAS"/>
    <property type="match status" value="1"/>
</dbReference>
<keyword evidence="1" id="KW-0472">Membrane</keyword>
<feature type="domain" description="PAS" evidence="2">
    <location>
        <begin position="76"/>
        <end position="146"/>
    </location>
</feature>
<protein>
    <submittedName>
        <fullName evidence="3">Diguanylate cyclase/phosphodiesterase (GGDEF &amp; EAL domains) with PAS/PAC sensor(S)</fullName>
    </submittedName>
</protein>
<dbReference type="PROSITE" id="PS50112">
    <property type="entry name" value="PAS"/>
    <property type="match status" value="1"/>
</dbReference>
<dbReference type="Gene3D" id="3.30.450.20">
    <property type="entry name" value="PAS domain"/>
    <property type="match status" value="1"/>
</dbReference>
<organism evidence="3">
    <name type="scientific">Rheinheimera sp. BAL341</name>
    <dbReference type="NCBI Taxonomy" id="1708203"/>
    <lineage>
        <taxon>Bacteria</taxon>
        <taxon>Pseudomonadati</taxon>
        <taxon>Pseudomonadota</taxon>
        <taxon>Gammaproteobacteria</taxon>
        <taxon>Chromatiales</taxon>
        <taxon>Chromatiaceae</taxon>
        <taxon>Rheinheimera</taxon>
    </lineage>
</organism>
<dbReference type="InterPro" id="IPR035965">
    <property type="entry name" value="PAS-like_dom_sf"/>
</dbReference>
<keyword evidence="1" id="KW-0812">Transmembrane</keyword>
<dbReference type="EMBL" id="CAAJGR010000020">
    <property type="protein sequence ID" value="VHO06013.1"/>
    <property type="molecule type" value="Genomic_DNA"/>
</dbReference>
<dbReference type="SUPFAM" id="SSF55785">
    <property type="entry name" value="PYP-like sensor domain (PAS domain)"/>
    <property type="match status" value="1"/>
</dbReference>
<dbReference type="AlphaFoldDB" id="A0A486XW66"/>
<keyword evidence="1" id="KW-1133">Transmembrane helix</keyword>
<dbReference type="CDD" id="cd00130">
    <property type="entry name" value="PAS"/>
    <property type="match status" value="1"/>
</dbReference>
<evidence type="ECO:0000256" key="1">
    <source>
        <dbReference type="SAM" id="Phobius"/>
    </source>
</evidence>